<dbReference type="PANTHER" id="PTHR33751:SF9">
    <property type="entry name" value="CYTOCHROME C4"/>
    <property type="match status" value="1"/>
</dbReference>
<evidence type="ECO:0000256" key="4">
    <source>
        <dbReference type="ARBA" id="ARBA00022723"/>
    </source>
</evidence>
<feature type="domain" description="Cytochrome c" evidence="10">
    <location>
        <begin position="106"/>
        <end position="184"/>
    </location>
</feature>
<dbReference type="PIRSF" id="PIRSF000005">
    <property type="entry name" value="Cytochrome_c4"/>
    <property type="match status" value="1"/>
</dbReference>
<dbReference type="PANTHER" id="PTHR33751">
    <property type="entry name" value="CBB3-TYPE CYTOCHROME C OXIDASE SUBUNIT FIXP"/>
    <property type="match status" value="1"/>
</dbReference>
<dbReference type="InterPro" id="IPR036909">
    <property type="entry name" value="Cyt_c-like_dom_sf"/>
</dbReference>
<dbReference type="EMBL" id="JAKIKT010000002">
    <property type="protein sequence ID" value="MCL2913264.1"/>
    <property type="molecule type" value="Genomic_DNA"/>
</dbReference>
<dbReference type="RefSeq" id="WP_249248075.1">
    <property type="nucleotide sequence ID" value="NZ_JAKIKT010000002.1"/>
</dbReference>
<keyword evidence="12" id="KW-1185">Reference proteome</keyword>
<dbReference type="SUPFAM" id="SSF46626">
    <property type="entry name" value="Cytochrome c"/>
    <property type="match status" value="2"/>
</dbReference>
<dbReference type="Pfam" id="PF00034">
    <property type="entry name" value="Cytochrom_C"/>
    <property type="match status" value="1"/>
</dbReference>
<dbReference type="InterPro" id="IPR050597">
    <property type="entry name" value="Cytochrome_c_Oxidase_Subunit"/>
</dbReference>
<comment type="caution">
    <text evidence="11">The sequence shown here is derived from an EMBL/GenBank/DDBJ whole genome shotgun (WGS) entry which is preliminary data.</text>
</comment>
<dbReference type="Gene3D" id="1.10.760.10">
    <property type="entry name" value="Cytochrome c-like domain"/>
    <property type="match status" value="2"/>
</dbReference>
<evidence type="ECO:0000256" key="3">
    <source>
        <dbReference type="ARBA" id="ARBA00022617"/>
    </source>
</evidence>
<name>A0ABT0N4B3_9GAMM</name>
<keyword evidence="2" id="KW-0813">Transport</keyword>
<evidence type="ECO:0000313" key="12">
    <source>
        <dbReference type="Proteomes" id="UP001202831"/>
    </source>
</evidence>
<reference evidence="11 12" key="1">
    <citation type="submission" date="2022-01" db="EMBL/GenBank/DDBJ databases">
        <title>Whole genome-based taxonomy of the Shewanellaceae.</title>
        <authorList>
            <person name="Martin-Rodriguez A.J."/>
        </authorList>
    </citation>
    <scope>NUCLEOTIDE SEQUENCE [LARGE SCALE GENOMIC DNA]</scope>
    <source>
        <strain evidence="11 12">DSM 21332</strain>
    </source>
</reference>
<evidence type="ECO:0000259" key="10">
    <source>
        <dbReference type="PROSITE" id="PS51007"/>
    </source>
</evidence>
<evidence type="ECO:0000313" key="11">
    <source>
        <dbReference type="EMBL" id="MCL2913264.1"/>
    </source>
</evidence>
<accession>A0ABT0N4B3</accession>
<keyword evidence="4 8" id="KW-0479">Metal-binding</keyword>
<feature type="domain" description="Cytochrome c" evidence="10">
    <location>
        <begin position="1"/>
        <end position="98"/>
    </location>
</feature>
<proteinExistence type="predicted"/>
<organism evidence="11 12">
    <name type="scientific">Shewanella corallii</name>
    <dbReference type="NCBI Taxonomy" id="560080"/>
    <lineage>
        <taxon>Bacteria</taxon>
        <taxon>Pseudomonadati</taxon>
        <taxon>Pseudomonadota</taxon>
        <taxon>Gammaproteobacteria</taxon>
        <taxon>Alteromonadales</taxon>
        <taxon>Shewanellaceae</taxon>
        <taxon>Shewanella</taxon>
    </lineage>
</organism>
<sequence>MSVKIIKVFAISIILYSPFSLSTDRTTLVQQCAVCHGSNGISANSAWPNLAGQNKGYIVTQLKRFKSGARKNALMTPVLNNLTDQDMEFLADYYSSQQVAIPPAKVINQQGRNVSGYCMPCHTAKGYAVNDEWPNISGQHADYLFNQLMSIKNGKRQSMIMNSVISDMTEEQLRSVADYYQQIGN</sequence>
<dbReference type="InterPro" id="IPR024167">
    <property type="entry name" value="Cytochrome_c4-like"/>
</dbReference>
<protein>
    <submittedName>
        <fullName evidence="11">Cytochrome c4</fullName>
    </submittedName>
</protein>
<evidence type="ECO:0000256" key="9">
    <source>
        <dbReference type="SAM" id="SignalP"/>
    </source>
</evidence>
<evidence type="ECO:0000256" key="1">
    <source>
        <dbReference type="ARBA" id="ARBA00004418"/>
    </source>
</evidence>
<keyword evidence="3 8" id="KW-0349">Heme</keyword>
<evidence type="ECO:0000256" key="5">
    <source>
        <dbReference type="ARBA" id="ARBA00022764"/>
    </source>
</evidence>
<dbReference type="PROSITE" id="PS51007">
    <property type="entry name" value="CYTC"/>
    <property type="match status" value="2"/>
</dbReference>
<keyword evidence="7 8" id="KW-0408">Iron</keyword>
<dbReference type="Proteomes" id="UP001202831">
    <property type="component" value="Unassembled WGS sequence"/>
</dbReference>
<evidence type="ECO:0000256" key="7">
    <source>
        <dbReference type="ARBA" id="ARBA00023004"/>
    </source>
</evidence>
<keyword evidence="6" id="KW-0249">Electron transport</keyword>
<feature type="signal peptide" evidence="9">
    <location>
        <begin position="1"/>
        <end position="22"/>
    </location>
</feature>
<gene>
    <name evidence="11" type="ORF">L2725_05620</name>
</gene>
<comment type="subcellular location">
    <subcellularLocation>
        <location evidence="1">Periplasm</location>
    </subcellularLocation>
</comment>
<keyword evidence="9" id="KW-0732">Signal</keyword>
<dbReference type="InterPro" id="IPR009056">
    <property type="entry name" value="Cyt_c-like_dom"/>
</dbReference>
<evidence type="ECO:0000256" key="8">
    <source>
        <dbReference type="PROSITE-ProRule" id="PRU00433"/>
    </source>
</evidence>
<keyword evidence="5" id="KW-0574">Periplasm</keyword>
<evidence type="ECO:0000256" key="2">
    <source>
        <dbReference type="ARBA" id="ARBA00022448"/>
    </source>
</evidence>
<evidence type="ECO:0000256" key="6">
    <source>
        <dbReference type="ARBA" id="ARBA00022982"/>
    </source>
</evidence>
<feature type="chain" id="PRO_5046978660" evidence="9">
    <location>
        <begin position="23"/>
        <end position="185"/>
    </location>
</feature>